<dbReference type="PANTHER" id="PTHR12286:SF5">
    <property type="entry name" value="SACCHAROPINE DEHYDROGENASE-LIKE OXIDOREDUCTASE"/>
    <property type="match status" value="1"/>
</dbReference>
<feature type="transmembrane region" description="Helical" evidence="2">
    <location>
        <begin position="279"/>
        <end position="298"/>
    </location>
</feature>
<evidence type="ECO:0000313" key="5">
    <source>
        <dbReference type="Proteomes" id="UP001168821"/>
    </source>
</evidence>
<dbReference type="Pfam" id="PF03435">
    <property type="entry name" value="Sacchrp_dh_NADP"/>
    <property type="match status" value="1"/>
</dbReference>
<dbReference type="PANTHER" id="PTHR12286">
    <property type="entry name" value="SACCHAROPINE DEHYDROGENASE-LIKE OXIDOREDUCTASE"/>
    <property type="match status" value="1"/>
</dbReference>
<dbReference type="InterPro" id="IPR005097">
    <property type="entry name" value="Sacchrp_dh_NADP-bd"/>
</dbReference>
<keyword evidence="2" id="KW-0472">Membrane</keyword>
<evidence type="ECO:0000256" key="2">
    <source>
        <dbReference type="SAM" id="Phobius"/>
    </source>
</evidence>
<organism evidence="4 5">
    <name type="scientific">Zophobas morio</name>
    <dbReference type="NCBI Taxonomy" id="2755281"/>
    <lineage>
        <taxon>Eukaryota</taxon>
        <taxon>Metazoa</taxon>
        <taxon>Ecdysozoa</taxon>
        <taxon>Arthropoda</taxon>
        <taxon>Hexapoda</taxon>
        <taxon>Insecta</taxon>
        <taxon>Pterygota</taxon>
        <taxon>Neoptera</taxon>
        <taxon>Endopterygota</taxon>
        <taxon>Coleoptera</taxon>
        <taxon>Polyphaga</taxon>
        <taxon>Cucujiformia</taxon>
        <taxon>Tenebrionidae</taxon>
        <taxon>Zophobas</taxon>
    </lineage>
</organism>
<name>A0AA38J274_9CUCU</name>
<protein>
    <recommendedName>
        <fullName evidence="3">Saccharopine dehydrogenase NADP binding domain-containing protein</fullName>
    </recommendedName>
</protein>
<dbReference type="GO" id="GO:0005811">
    <property type="term" value="C:lipid droplet"/>
    <property type="evidence" value="ECO:0007669"/>
    <property type="project" value="TreeGrafter"/>
</dbReference>
<evidence type="ECO:0000313" key="4">
    <source>
        <dbReference type="EMBL" id="KAJ3664646.1"/>
    </source>
</evidence>
<accession>A0AA38J274</accession>
<proteinExistence type="inferred from homology"/>
<dbReference type="Gene3D" id="3.40.50.720">
    <property type="entry name" value="NAD(P)-binding Rossmann-like Domain"/>
    <property type="match status" value="1"/>
</dbReference>
<dbReference type="GO" id="GO:0005739">
    <property type="term" value="C:mitochondrion"/>
    <property type="evidence" value="ECO:0007669"/>
    <property type="project" value="TreeGrafter"/>
</dbReference>
<dbReference type="FunFam" id="3.40.50.720:FF:000178">
    <property type="entry name" value="Saccharopine dehydrogenase-like oxidoreductase"/>
    <property type="match status" value="1"/>
</dbReference>
<keyword evidence="5" id="KW-1185">Reference proteome</keyword>
<evidence type="ECO:0000259" key="3">
    <source>
        <dbReference type="Pfam" id="PF03435"/>
    </source>
</evidence>
<dbReference type="InterPro" id="IPR036291">
    <property type="entry name" value="NAD(P)-bd_dom_sf"/>
</dbReference>
<sequence>MTRDLDIILFGATGFTGKHALPLIAKFAKAKNRNLTWGVAGRNENKLKDFLEQCEKDTGTPLSDVPIIIADVQDDKSLTDMARKARIVVNCCGPYRFFGEPVVKACVEVGTHHVDIAGEPEYAERIQLKYNDKAREKGVYIVSSCGFDSIPADLGLLFVQKKFDGTLNSVVSYLESWQEGQDIPGPVLNYGTWESAIYGAANAGQLKAQRRQLFPMKLPNFKPKLQRKARPHKNDHVDGWVLPFPGADRAVMERSQRLFYEKDQKRPAQIETYFIIKSFWNVVLVAFFGSIFQLLAKFKCGRNLLLKYPEKFSAGFFSRESPSEEKIKNMHFSVTLFGEGWKGKLADGNDQYSTPPDKLISVKVKGSNPGYGATCVSLLLAAITILTEPEKMPSEGGVYPPGYAFANTTLIEQLNENGLTFDVLFEKDLSHS</sequence>
<dbReference type="AlphaFoldDB" id="A0AA38J274"/>
<keyword evidence="2" id="KW-1133">Transmembrane helix</keyword>
<dbReference type="Proteomes" id="UP001168821">
    <property type="component" value="Unassembled WGS sequence"/>
</dbReference>
<feature type="domain" description="Saccharopine dehydrogenase NADP binding" evidence="3">
    <location>
        <begin position="7"/>
        <end position="142"/>
    </location>
</feature>
<keyword evidence="2" id="KW-0812">Transmembrane</keyword>
<comment type="similarity">
    <text evidence="1">Belongs to the saccharopine dehydrogenase family.</text>
</comment>
<reference evidence="4" key="1">
    <citation type="journal article" date="2023" name="G3 (Bethesda)">
        <title>Whole genome assemblies of Zophobas morio and Tenebrio molitor.</title>
        <authorList>
            <person name="Kaur S."/>
            <person name="Stinson S.A."/>
            <person name="diCenzo G.C."/>
        </authorList>
    </citation>
    <scope>NUCLEOTIDE SEQUENCE</scope>
    <source>
        <strain evidence="4">QUZm001</strain>
    </source>
</reference>
<gene>
    <name evidence="4" type="ORF">Zmor_000198</name>
</gene>
<dbReference type="GO" id="GO:0009247">
    <property type="term" value="P:glycolipid biosynthetic process"/>
    <property type="evidence" value="ECO:0007669"/>
    <property type="project" value="TreeGrafter"/>
</dbReference>
<dbReference type="EMBL" id="JALNTZ010000001">
    <property type="protein sequence ID" value="KAJ3664646.1"/>
    <property type="molecule type" value="Genomic_DNA"/>
</dbReference>
<dbReference type="SUPFAM" id="SSF51735">
    <property type="entry name" value="NAD(P)-binding Rossmann-fold domains"/>
    <property type="match status" value="1"/>
</dbReference>
<comment type="caution">
    <text evidence="4">The sequence shown here is derived from an EMBL/GenBank/DDBJ whole genome shotgun (WGS) entry which is preliminary data.</text>
</comment>
<dbReference type="InterPro" id="IPR051276">
    <property type="entry name" value="Saccharopine_DH-like_oxidrdct"/>
</dbReference>
<dbReference type="GO" id="GO:0005886">
    <property type="term" value="C:plasma membrane"/>
    <property type="evidence" value="ECO:0007669"/>
    <property type="project" value="TreeGrafter"/>
</dbReference>
<evidence type="ECO:0000256" key="1">
    <source>
        <dbReference type="ARBA" id="ARBA00038048"/>
    </source>
</evidence>